<keyword evidence="8" id="KW-1185">Reference proteome</keyword>
<proteinExistence type="predicted"/>
<feature type="domain" description="HTH tetR-type" evidence="6">
    <location>
        <begin position="12"/>
        <end position="72"/>
    </location>
</feature>
<protein>
    <submittedName>
        <fullName evidence="7">TetR/AcrR family transcriptional regulator</fullName>
    </submittedName>
</protein>
<keyword evidence="3 5" id="KW-0238">DNA-binding</keyword>
<dbReference type="InterPro" id="IPR001647">
    <property type="entry name" value="HTH_TetR"/>
</dbReference>
<dbReference type="Pfam" id="PF00440">
    <property type="entry name" value="TetR_N"/>
    <property type="match status" value="1"/>
</dbReference>
<dbReference type="PRINTS" id="PR00455">
    <property type="entry name" value="HTHTETR"/>
</dbReference>
<evidence type="ECO:0000313" key="7">
    <source>
        <dbReference type="EMBL" id="TWP52343.1"/>
    </source>
</evidence>
<dbReference type="SUPFAM" id="SSF48498">
    <property type="entry name" value="Tetracyclin repressor-like, C-terminal domain"/>
    <property type="match status" value="1"/>
</dbReference>
<dbReference type="InterPro" id="IPR039538">
    <property type="entry name" value="BetI_C"/>
</dbReference>
<evidence type="ECO:0000256" key="3">
    <source>
        <dbReference type="ARBA" id="ARBA00023125"/>
    </source>
</evidence>
<dbReference type="Proteomes" id="UP000316639">
    <property type="component" value="Unassembled WGS sequence"/>
</dbReference>
<dbReference type="AlphaFoldDB" id="A0A563EXH1"/>
<evidence type="ECO:0000256" key="5">
    <source>
        <dbReference type="PROSITE-ProRule" id="PRU00335"/>
    </source>
</evidence>
<feature type="DNA-binding region" description="H-T-H motif" evidence="5">
    <location>
        <begin position="35"/>
        <end position="54"/>
    </location>
</feature>
<evidence type="ECO:0000259" key="6">
    <source>
        <dbReference type="PROSITE" id="PS50977"/>
    </source>
</evidence>
<accession>A0A563EXH1</accession>
<dbReference type="PANTHER" id="PTHR30055">
    <property type="entry name" value="HTH-TYPE TRANSCRIPTIONAL REGULATOR RUTR"/>
    <property type="match status" value="1"/>
</dbReference>
<evidence type="ECO:0000313" key="8">
    <source>
        <dbReference type="Proteomes" id="UP000316639"/>
    </source>
</evidence>
<dbReference type="PROSITE" id="PS50977">
    <property type="entry name" value="HTH_TETR_2"/>
    <property type="match status" value="1"/>
</dbReference>
<reference evidence="7 8" key="1">
    <citation type="submission" date="2019-07" db="EMBL/GenBank/DDBJ databases">
        <title>Lentzea xizangensis sp. nov., isolated from Qinghai-Tibetan Plateau Soils.</title>
        <authorList>
            <person name="Huang J."/>
        </authorList>
    </citation>
    <scope>NUCLEOTIDE SEQUENCE [LARGE SCALE GENOMIC DNA]</scope>
    <source>
        <strain evidence="7 8">FXJ1.1311</strain>
    </source>
</reference>
<evidence type="ECO:0000256" key="2">
    <source>
        <dbReference type="ARBA" id="ARBA00023015"/>
    </source>
</evidence>
<dbReference type="SUPFAM" id="SSF46689">
    <property type="entry name" value="Homeodomain-like"/>
    <property type="match status" value="1"/>
</dbReference>
<name>A0A563EXH1_9PSEU</name>
<organism evidence="7 8">
    <name type="scientific">Lentzea tibetensis</name>
    <dbReference type="NCBI Taxonomy" id="2591470"/>
    <lineage>
        <taxon>Bacteria</taxon>
        <taxon>Bacillati</taxon>
        <taxon>Actinomycetota</taxon>
        <taxon>Actinomycetes</taxon>
        <taxon>Pseudonocardiales</taxon>
        <taxon>Pseudonocardiaceae</taxon>
        <taxon>Lentzea</taxon>
    </lineage>
</organism>
<dbReference type="GO" id="GO:0000976">
    <property type="term" value="F:transcription cis-regulatory region binding"/>
    <property type="evidence" value="ECO:0007669"/>
    <property type="project" value="TreeGrafter"/>
</dbReference>
<dbReference type="PANTHER" id="PTHR30055:SF241">
    <property type="entry name" value="TRANSCRIPTIONAL REGULATORY PROTEIN"/>
    <property type="match status" value="1"/>
</dbReference>
<dbReference type="InterPro" id="IPR036271">
    <property type="entry name" value="Tet_transcr_reg_TetR-rel_C_sf"/>
</dbReference>
<sequence length="198" mass="22613">MPVRLSRVEKQAQTRGRLLEAAGELFAERGVNGASVEQIAERAGYSRGAFYSNFEDKAELVVALLQERTRREHNEVKGLSWERVRAWNRSRARNVTEWLALRTELWLYSLRDGRVRRQLAERERLSRSAHAQGLAEVFRRAGVKPPADIEFLGLIAHALEDGLLIQRAITPDEVRDEVVVDAVELLCRSWIALGDRTK</sequence>
<evidence type="ECO:0000256" key="1">
    <source>
        <dbReference type="ARBA" id="ARBA00022491"/>
    </source>
</evidence>
<keyword evidence="2" id="KW-0805">Transcription regulation</keyword>
<evidence type="ECO:0000256" key="4">
    <source>
        <dbReference type="ARBA" id="ARBA00023163"/>
    </source>
</evidence>
<dbReference type="EMBL" id="VOBR01000006">
    <property type="protein sequence ID" value="TWP52343.1"/>
    <property type="molecule type" value="Genomic_DNA"/>
</dbReference>
<dbReference type="GO" id="GO:0003700">
    <property type="term" value="F:DNA-binding transcription factor activity"/>
    <property type="evidence" value="ECO:0007669"/>
    <property type="project" value="TreeGrafter"/>
</dbReference>
<dbReference type="InterPro" id="IPR050109">
    <property type="entry name" value="HTH-type_TetR-like_transc_reg"/>
</dbReference>
<keyword evidence="4" id="KW-0804">Transcription</keyword>
<gene>
    <name evidence="7" type="ORF">FKR81_10540</name>
</gene>
<dbReference type="Pfam" id="PF13977">
    <property type="entry name" value="TetR_C_6"/>
    <property type="match status" value="1"/>
</dbReference>
<dbReference type="Gene3D" id="1.10.357.10">
    <property type="entry name" value="Tetracycline Repressor, domain 2"/>
    <property type="match status" value="1"/>
</dbReference>
<dbReference type="OrthoDB" id="7252896at2"/>
<keyword evidence="1" id="KW-0678">Repressor</keyword>
<dbReference type="InterPro" id="IPR009057">
    <property type="entry name" value="Homeodomain-like_sf"/>
</dbReference>
<comment type="caution">
    <text evidence="7">The sequence shown here is derived from an EMBL/GenBank/DDBJ whole genome shotgun (WGS) entry which is preliminary data.</text>
</comment>